<evidence type="ECO:0000256" key="3">
    <source>
        <dbReference type="SAM" id="SignalP"/>
    </source>
</evidence>
<protein>
    <recommendedName>
        <fullName evidence="4">Tyrosinase copper-binding domain-containing protein</fullName>
    </recommendedName>
</protein>
<dbReference type="STRING" id="1042311.A0A2T3ZAQ7"/>
<keyword evidence="6" id="KW-1185">Reference proteome</keyword>
<evidence type="ECO:0000256" key="1">
    <source>
        <dbReference type="ARBA" id="ARBA00022723"/>
    </source>
</evidence>
<dbReference type="InterPro" id="IPR002227">
    <property type="entry name" value="Tyrosinase_Cu-bd"/>
</dbReference>
<evidence type="ECO:0000256" key="2">
    <source>
        <dbReference type="ARBA" id="ARBA00023008"/>
    </source>
</evidence>
<dbReference type="GO" id="GO:0016491">
    <property type="term" value="F:oxidoreductase activity"/>
    <property type="evidence" value="ECO:0007669"/>
    <property type="project" value="InterPro"/>
</dbReference>
<evidence type="ECO:0000313" key="6">
    <source>
        <dbReference type="Proteomes" id="UP000240493"/>
    </source>
</evidence>
<feature type="chain" id="PRO_5015430810" description="Tyrosinase copper-binding domain-containing protein" evidence="3">
    <location>
        <begin position="23"/>
        <end position="321"/>
    </location>
</feature>
<evidence type="ECO:0000313" key="5">
    <source>
        <dbReference type="EMBL" id="PTB41893.1"/>
    </source>
</evidence>
<keyword evidence="3" id="KW-0732">Signal</keyword>
<dbReference type="OrthoDB" id="6132182at2759"/>
<dbReference type="GO" id="GO:0046872">
    <property type="term" value="F:metal ion binding"/>
    <property type="evidence" value="ECO:0007669"/>
    <property type="project" value="UniProtKB-KW"/>
</dbReference>
<dbReference type="InterPro" id="IPR050316">
    <property type="entry name" value="Tyrosinase/Hemocyanin"/>
</dbReference>
<dbReference type="InterPro" id="IPR008922">
    <property type="entry name" value="Di-copper_centre_dom_sf"/>
</dbReference>
<dbReference type="Pfam" id="PF00264">
    <property type="entry name" value="Tyrosinase"/>
    <property type="match status" value="1"/>
</dbReference>
<dbReference type="EMBL" id="KZ679261">
    <property type="protein sequence ID" value="PTB41893.1"/>
    <property type="molecule type" value="Genomic_DNA"/>
</dbReference>
<feature type="signal peptide" evidence="3">
    <location>
        <begin position="1"/>
        <end position="22"/>
    </location>
</feature>
<dbReference type="Gene3D" id="1.10.1280.10">
    <property type="entry name" value="Di-copper center containing domain from catechol oxidase"/>
    <property type="match status" value="2"/>
</dbReference>
<dbReference type="AlphaFoldDB" id="A0A2T3ZAQ7"/>
<sequence>MHTGTAASLILLLVAHIIPAACDCINPIVRQEWRTLSKQEQLAYINAVKCLKSQPAQLSKSYEGVRSRFDDYQVTHMNNTDYIHWVVNWSLDVNTEAEFLSSPVFDPVYGFGGNGAYINTSSWTNVSIHIPGKTGGGCISTGPFANLTVNMGPGLNFTYNPRCLTRDFSPWFVSQTLNSSVVNWALKAPNFYEFDRRVEGGVTVADATYHSGGHKGIGGDIGEISDLYSSPGEPLFYLHHCNVDRLWNLWQHFDWLNRKYDISGPNTSYAYPYDFFGPKPYYNITLNYPMDFQGLLTTKSQIRTTGDAMDIQGNGLCYKYA</sequence>
<keyword evidence="2" id="KW-0186">Copper</keyword>
<feature type="domain" description="Tyrosinase copper-binding" evidence="4">
    <location>
        <begin position="90"/>
        <end position="252"/>
    </location>
</feature>
<organism evidence="5 6">
    <name type="scientific">Trichoderma asperellum (strain ATCC 204424 / CBS 433.97 / NBRC 101777)</name>
    <dbReference type="NCBI Taxonomy" id="1042311"/>
    <lineage>
        <taxon>Eukaryota</taxon>
        <taxon>Fungi</taxon>
        <taxon>Dikarya</taxon>
        <taxon>Ascomycota</taxon>
        <taxon>Pezizomycotina</taxon>
        <taxon>Sordariomycetes</taxon>
        <taxon>Hypocreomycetidae</taxon>
        <taxon>Hypocreales</taxon>
        <taxon>Hypocreaceae</taxon>
        <taxon>Trichoderma</taxon>
    </lineage>
</organism>
<gene>
    <name evidence="5" type="ORF">M441DRAFT_57967</name>
</gene>
<dbReference type="SUPFAM" id="SSF48056">
    <property type="entry name" value="Di-copper centre-containing domain"/>
    <property type="match status" value="1"/>
</dbReference>
<evidence type="ECO:0000259" key="4">
    <source>
        <dbReference type="Pfam" id="PF00264"/>
    </source>
</evidence>
<accession>A0A2T3ZAQ7</accession>
<dbReference type="Proteomes" id="UP000240493">
    <property type="component" value="Unassembled WGS sequence"/>
</dbReference>
<keyword evidence="1" id="KW-0479">Metal-binding</keyword>
<name>A0A2T3ZAQ7_TRIA4</name>
<dbReference type="PANTHER" id="PTHR11474:SF126">
    <property type="entry name" value="TYROSINASE-LIKE PROTEIN TYR-1-RELATED"/>
    <property type="match status" value="1"/>
</dbReference>
<proteinExistence type="predicted"/>
<reference evidence="5 6" key="1">
    <citation type="submission" date="2016-07" db="EMBL/GenBank/DDBJ databases">
        <title>Multiple horizontal gene transfer events from other fungi enriched the ability of initially mycotrophic Trichoderma (Ascomycota) to feed on dead plant biomass.</title>
        <authorList>
            <consortium name="DOE Joint Genome Institute"/>
            <person name="Aerts A."/>
            <person name="Atanasova L."/>
            <person name="Chenthamara K."/>
            <person name="Zhang J."/>
            <person name="Grujic M."/>
            <person name="Henrissat B."/>
            <person name="Kuo A."/>
            <person name="Salamov A."/>
            <person name="Lipzen A."/>
            <person name="Labutti K."/>
            <person name="Barry K."/>
            <person name="Miao Y."/>
            <person name="Rahimi M.J."/>
            <person name="Shen Q."/>
            <person name="Grigoriev I.V."/>
            <person name="Kubicek C.P."/>
            <person name="Druzhinina I.S."/>
        </authorList>
    </citation>
    <scope>NUCLEOTIDE SEQUENCE [LARGE SCALE GENOMIC DNA]</scope>
    <source>
        <strain evidence="5 6">CBS 433.97</strain>
    </source>
</reference>
<dbReference type="PANTHER" id="PTHR11474">
    <property type="entry name" value="TYROSINASE FAMILY MEMBER"/>
    <property type="match status" value="1"/>
</dbReference>